<dbReference type="Pfam" id="PF00147">
    <property type="entry name" value="Fibrinogen_C"/>
    <property type="match status" value="1"/>
</dbReference>
<dbReference type="PANTHER" id="PTHR19143">
    <property type="entry name" value="FIBRINOGEN/TENASCIN/ANGIOPOEITIN"/>
    <property type="match status" value="1"/>
</dbReference>
<feature type="domain" description="Fibrinogen C-terminal" evidence="2">
    <location>
        <begin position="55"/>
        <end position="273"/>
    </location>
</feature>
<dbReference type="InterPro" id="IPR014716">
    <property type="entry name" value="Fibrinogen_a/b/g_C_1"/>
</dbReference>
<evidence type="ECO:0000256" key="1">
    <source>
        <dbReference type="ARBA" id="ARBA00023157"/>
    </source>
</evidence>
<keyword evidence="4" id="KW-1185">Reference proteome</keyword>
<dbReference type="InterPro" id="IPR020837">
    <property type="entry name" value="Fibrinogen_CS"/>
</dbReference>
<dbReference type="NCBIfam" id="NF040941">
    <property type="entry name" value="GGGWT_bact"/>
    <property type="match status" value="1"/>
</dbReference>
<reference evidence="3 4" key="1">
    <citation type="submission" date="2022-05" db="EMBL/GenBank/DDBJ databases">
        <authorList>
            <consortium name="Genoscope - CEA"/>
            <person name="William W."/>
        </authorList>
    </citation>
    <scope>NUCLEOTIDE SEQUENCE [LARGE SCALE GENOMIC DNA]</scope>
</reference>
<dbReference type="SMART" id="SM00186">
    <property type="entry name" value="FBG"/>
    <property type="match status" value="1"/>
</dbReference>
<evidence type="ECO:0000313" key="3">
    <source>
        <dbReference type="EMBL" id="CAH3140359.1"/>
    </source>
</evidence>
<dbReference type="Gene3D" id="3.90.215.10">
    <property type="entry name" value="Gamma Fibrinogen, chain A, domain 1"/>
    <property type="match status" value="1"/>
</dbReference>
<dbReference type="InterPro" id="IPR050373">
    <property type="entry name" value="Fibrinogen_C-term_domain"/>
</dbReference>
<dbReference type="Proteomes" id="UP001159405">
    <property type="component" value="Unassembled WGS sequence"/>
</dbReference>
<protein>
    <recommendedName>
        <fullName evidence="2">Fibrinogen C-terminal domain-containing protein</fullName>
    </recommendedName>
</protein>
<evidence type="ECO:0000259" key="2">
    <source>
        <dbReference type="PROSITE" id="PS51406"/>
    </source>
</evidence>
<organism evidence="3 4">
    <name type="scientific">Porites lobata</name>
    <dbReference type="NCBI Taxonomy" id="104759"/>
    <lineage>
        <taxon>Eukaryota</taxon>
        <taxon>Metazoa</taxon>
        <taxon>Cnidaria</taxon>
        <taxon>Anthozoa</taxon>
        <taxon>Hexacorallia</taxon>
        <taxon>Scleractinia</taxon>
        <taxon>Fungiina</taxon>
        <taxon>Poritidae</taxon>
        <taxon>Porites</taxon>
    </lineage>
</organism>
<dbReference type="SUPFAM" id="SSF56496">
    <property type="entry name" value="Fibrinogen C-terminal domain-like"/>
    <property type="match status" value="1"/>
</dbReference>
<proteinExistence type="predicted"/>
<accession>A0ABN8PFA9</accession>
<dbReference type="PROSITE" id="PS00514">
    <property type="entry name" value="FIBRINOGEN_C_1"/>
    <property type="match status" value="1"/>
</dbReference>
<comment type="caution">
    <text evidence="3">The sequence shown here is derived from an EMBL/GenBank/DDBJ whole genome shotgun (WGS) entry which is preliminary data.</text>
</comment>
<dbReference type="PROSITE" id="PS51406">
    <property type="entry name" value="FIBRINOGEN_C_2"/>
    <property type="match status" value="1"/>
</dbReference>
<sequence>MIQRMAAELKQEIRSTKVNETGEHRVFDEVKQQLTALRNDLVASLINQTGGKCTSRVFHKAKNCAELYECGKRVSGVYTIDPDGEGAFDVFCDQQTTGGGWTVFQKRLDGSVDFYRYWNDYKNGFGDLNGEFWLGLDKIYRLTNKKCNRLRVDLEETTGNTAYAEYDMFAVTNETTKYKLILGMYSGTAGDSLTRTHRNQPFTTRDQDHDAASGNCAVVFKGAWWYLNCHHSNLNGFYYNGSHSSYADGINWYTWKGYNYSAKRAEMKIRPANF</sequence>
<dbReference type="CDD" id="cd00087">
    <property type="entry name" value="FReD"/>
    <property type="match status" value="1"/>
</dbReference>
<evidence type="ECO:0000313" key="4">
    <source>
        <dbReference type="Proteomes" id="UP001159405"/>
    </source>
</evidence>
<dbReference type="InterPro" id="IPR002181">
    <property type="entry name" value="Fibrinogen_a/b/g_C_dom"/>
</dbReference>
<dbReference type="InterPro" id="IPR036056">
    <property type="entry name" value="Fibrinogen-like_C"/>
</dbReference>
<dbReference type="EMBL" id="CALNXK010000064">
    <property type="protein sequence ID" value="CAH3140359.1"/>
    <property type="molecule type" value="Genomic_DNA"/>
</dbReference>
<keyword evidence="1" id="KW-1015">Disulfide bond</keyword>
<gene>
    <name evidence="3" type="ORF">PLOB_00041209</name>
</gene>
<name>A0ABN8PFA9_9CNID</name>